<evidence type="ECO:0000313" key="2">
    <source>
        <dbReference type="EMBL" id="CAG8584769.1"/>
    </source>
</evidence>
<feature type="region of interest" description="Disordered" evidence="1">
    <location>
        <begin position="306"/>
        <end position="352"/>
    </location>
</feature>
<accession>A0A9N9BYZ5</accession>
<feature type="compositionally biased region" description="Polar residues" evidence="1">
    <location>
        <begin position="317"/>
        <end position="326"/>
    </location>
</feature>
<proteinExistence type="predicted"/>
<evidence type="ECO:0000313" key="3">
    <source>
        <dbReference type="Proteomes" id="UP000789342"/>
    </source>
</evidence>
<feature type="region of interest" description="Disordered" evidence="1">
    <location>
        <begin position="497"/>
        <end position="557"/>
    </location>
</feature>
<dbReference type="GO" id="GO:0005096">
    <property type="term" value="F:GTPase activator activity"/>
    <property type="evidence" value="ECO:0007669"/>
    <property type="project" value="InterPro"/>
</dbReference>
<feature type="compositionally biased region" description="Polar residues" evidence="1">
    <location>
        <begin position="542"/>
        <end position="557"/>
    </location>
</feature>
<feature type="region of interest" description="Disordered" evidence="1">
    <location>
        <begin position="966"/>
        <end position="985"/>
    </location>
</feature>
<dbReference type="GO" id="GO:1990334">
    <property type="term" value="C:Bfa1-Bub2 complex"/>
    <property type="evidence" value="ECO:0007669"/>
    <property type="project" value="InterPro"/>
</dbReference>
<feature type="compositionally biased region" description="Polar residues" evidence="1">
    <location>
        <begin position="516"/>
        <end position="527"/>
    </location>
</feature>
<feature type="compositionally biased region" description="Polar residues" evidence="1">
    <location>
        <begin position="498"/>
        <end position="507"/>
    </location>
</feature>
<name>A0A9N9BYZ5_9GLOM</name>
<reference evidence="2" key="1">
    <citation type="submission" date="2021-06" db="EMBL/GenBank/DDBJ databases">
        <authorList>
            <person name="Kallberg Y."/>
            <person name="Tangrot J."/>
            <person name="Rosling A."/>
        </authorList>
    </citation>
    <scope>NUCLEOTIDE SEQUENCE</scope>
    <source>
        <strain evidence="2">CL551</strain>
    </source>
</reference>
<evidence type="ECO:0000256" key="1">
    <source>
        <dbReference type="SAM" id="MobiDB-lite"/>
    </source>
</evidence>
<dbReference type="PANTHER" id="PTHR35140">
    <property type="entry name" value="MITOTIC CHECK POINT PROTEIN BFA1"/>
    <property type="match status" value="1"/>
</dbReference>
<sequence length="1090" mass="120726">MPTFSNLTDSQSQFARLPVMEMETDEENWDDIEIPFSGLIAQDGLDKMIVDSDDEERKEMDEDYHVKNDRGLPITTIISSPTSPKKSSYVSHPLKNTKNHNTIGFGGDAKIRVGVSGEFNSHPITKTNTTSTASKQRRIVKEGVKAVKSIFCVSGLANFTVSKSTLNSDKEFTGTITRLGDESKKVVDMSDWDNDIEIPEIGLSLSNLAKSDKTGRIVMGNDDCENFDNWDEEIQDLDHNESYLPKIQNRNIMIKRVDEPARVSSMFKSEKVVESFDQDFDLLDVDVDKLDLSKDALKVHSNGREGCEENADMFDSESASTRTGMHSRNSSMLSSLPSPAPSGPQSEDEGFDDIQFPEYLGALKLLPPSDSTHSQIRMKDEGLDFQNSDTKDYRLFDDDNDDWSGLEVQDDNVFESKHKNIVPRTLPIQQKRPRRESFTIEFSPPSSMQLVTENTSNLNSDPPRMDCSSIIIENLRSTNSSLKSSDSANSKIELDGCNVSSSPSGPTKKQVALKNSVASSTASPSKKVTSHPKREIVVSAKIPSTTSSSHGYKSNATASKSPLLLKASGSPSTPKGKEKSLVTSNLLAKTRSSKKLNSSANVTAGSIKENLNSPTLMHKKDSRIGTKSVHCDSSKKSARLVSLSSKFSTKNSKTSPSSSSTNIKPLSLTSTRTSPVTKKNTANSKPSKPYKKLSLTTDIVDRPTSPNVTKSKAVIGFFNNSCGNLPLTYMQNQSKIYGDGTELDGFDDLPVCLEKERDFRVYPVPPVSGVVNNSKNGSDVKESVFRNLSNLNDRKNSVSSTCSKSSTKSSSEAGKCSSTKKGYKRKKPQLIRNLNAENNVKVVGEMVYDPILQRWDGNESALKDFELSQARPGLITNMGPSTNTKSLQVVGDMVFDPKKMCWFHKDEASSEEECLALFDFESDCDEDNIPIKYHTIDGSTMDGNDHDKELSLPLQAFSDDENIVKGKKGQRNFSSSDEDKDTELNGNEFQVGSEFEMSKGFLKSLVASERQHRKEMNHWYPAIRSISNEQRFGLKDSNFQRGFLYEIRKAAMVNQSNTVRTHRKCGPSKLHSSIHEKLASSKFLGRPHFR</sequence>
<organism evidence="2 3">
    <name type="scientific">Acaulospora morrowiae</name>
    <dbReference type="NCBI Taxonomy" id="94023"/>
    <lineage>
        <taxon>Eukaryota</taxon>
        <taxon>Fungi</taxon>
        <taxon>Fungi incertae sedis</taxon>
        <taxon>Mucoromycota</taxon>
        <taxon>Glomeromycotina</taxon>
        <taxon>Glomeromycetes</taxon>
        <taxon>Diversisporales</taxon>
        <taxon>Acaulosporaceae</taxon>
        <taxon>Acaulospora</taxon>
    </lineage>
</organism>
<comment type="caution">
    <text evidence="2">The sequence shown here is derived from an EMBL/GenBank/DDBJ whole genome shotgun (WGS) entry which is preliminary data.</text>
</comment>
<feature type="compositionally biased region" description="Low complexity" evidence="1">
    <location>
        <begin position="327"/>
        <end position="337"/>
    </location>
</feature>
<feature type="region of interest" description="Disordered" evidence="1">
    <location>
        <begin position="794"/>
        <end position="821"/>
    </location>
</feature>
<feature type="region of interest" description="Disordered" evidence="1">
    <location>
        <begin position="75"/>
        <end position="94"/>
    </location>
</feature>
<dbReference type="Proteomes" id="UP000789342">
    <property type="component" value="Unassembled WGS sequence"/>
</dbReference>
<dbReference type="InterPro" id="IPR034586">
    <property type="entry name" value="Bfa1/Byr4"/>
</dbReference>
<dbReference type="AlphaFoldDB" id="A0A9N9BYZ5"/>
<dbReference type="GO" id="GO:0044732">
    <property type="term" value="C:mitotic spindle pole body"/>
    <property type="evidence" value="ECO:0007669"/>
    <property type="project" value="TreeGrafter"/>
</dbReference>
<keyword evidence="3" id="KW-1185">Reference proteome</keyword>
<feature type="region of interest" description="Disordered" evidence="1">
    <location>
        <begin position="610"/>
        <end position="690"/>
    </location>
</feature>
<dbReference type="OrthoDB" id="19159at2759"/>
<dbReference type="EMBL" id="CAJVPV010005095">
    <property type="protein sequence ID" value="CAG8584769.1"/>
    <property type="molecule type" value="Genomic_DNA"/>
</dbReference>
<feature type="compositionally biased region" description="Polar residues" evidence="1">
    <location>
        <begin position="669"/>
        <end position="683"/>
    </location>
</feature>
<feature type="compositionally biased region" description="Low complexity" evidence="1">
    <location>
        <begin position="75"/>
        <end position="88"/>
    </location>
</feature>
<dbReference type="PANTHER" id="PTHR35140:SF1">
    <property type="entry name" value="MITOTIC CHECK POINT PROTEIN BFA1"/>
    <property type="match status" value="1"/>
</dbReference>
<dbReference type="GO" id="GO:0001100">
    <property type="term" value="P:negative regulation of exit from mitosis"/>
    <property type="evidence" value="ECO:0007669"/>
    <property type="project" value="InterPro"/>
</dbReference>
<gene>
    <name evidence="2" type="ORF">AMORRO_LOCUS7073</name>
</gene>
<protein>
    <submittedName>
        <fullName evidence="2">13249_t:CDS:1</fullName>
    </submittedName>
</protein>
<feature type="compositionally biased region" description="Low complexity" evidence="1">
    <location>
        <begin position="642"/>
        <end position="668"/>
    </location>
</feature>
<feature type="compositionally biased region" description="Basic and acidic residues" evidence="1">
    <location>
        <begin position="618"/>
        <end position="635"/>
    </location>
</feature>
<feature type="compositionally biased region" description="Low complexity" evidence="1">
    <location>
        <begin position="797"/>
        <end position="820"/>
    </location>
</feature>